<dbReference type="EMBL" id="UINC01216873">
    <property type="protein sequence ID" value="SVE43200.1"/>
    <property type="molecule type" value="Genomic_DNA"/>
</dbReference>
<feature type="non-terminal residue" evidence="1">
    <location>
        <position position="119"/>
    </location>
</feature>
<reference evidence="1" key="1">
    <citation type="submission" date="2018-05" db="EMBL/GenBank/DDBJ databases">
        <authorList>
            <person name="Lanie J.A."/>
            <person name="Ng W.-L."/>
            <person name="Kazmierczak K.M."/>
            <person name="Andrzejewski T.M."/>
            <person name="Davidsen T.M."/>
            <person name="Wayne K.J."/>
            <person name="Tettelin H."/>
            <person name="Glass J.I."/>
            <person name="Rusch D."/>
            <person name="Podicherti R."/>
            <person name="Tsui H.-C.T."/>
            <person name="Winkler M.E."/>
        </authorList>
    </citation>
    <scope>NUCLEOTIDE SEQUENCE</scope>
</reference>
<evidence type="ECO:0000313" key="1">
    <source>
        <dbReference type="EMBL" id="SVE43200.1"/>
    </source>
</evidence>
<gene>
    <name evidence="1" type="ORF">METZ01_LOCUS496054</name>
</gene>
<organism evidence="1">
    <name type="scientific">marine metagenome</name>
    <dbReference type="NCBI Taxonomy" id="408172"/>
    <lineage>
        <taxon>unclassified sequences</taxon>
        <taxon>metagenomes</taxon>
        <taxon>ecological metagenomes</taxon>
    </lineage>
</organism>
<dbReference type="AlphaFoldDB" id="A0A383DFW7"/>
<name>A0A383DFW7_9ZZZZ</name>
<sequence length="119" mass="12677">MKKLLMLSIFLSPFVFSAVPSDSKYNTDVTNIFLEDTLNDSTDTPNMILCFMGNVGVDLMLNKGNFKSLVDMNLCDKSGQIANGPQSGGQAAAAAQAAEKSATDYIEVVGNGTRTDNNS</sequence>
<proteinExistence type="predicted"/>
<protein>
    <submittedName>
        <fullName evidence="1">Uncharacterized protein</fullName>
    </submittedName>
</protein>
<accession>A0A383DFW7</accession>